<dbReference type="InterPro" id="IPR027596">
    <property type="entry name" value="AmmeMemoSam_rS"/>
</dbReference>
<evidence type="ECO:0000256" key="3">
    <source>
        <dbReference type="ARBA" id="ARBA00022723"/>
    </source>
</evidence>
<dbReference type="GO" id="GO:0051539">
    <property type="term" value="F:4 iron, 4 sulfur cluster binding"/>
    <property type="evidence" value="ECO:0007669"/>
    <property type="project" value="UniProtKB-KW"/>
</dbReference>
<evidence type="ECO:0000256" key="5">
    <source>
        <dbReference type="ARBA" id="ARBA00023014"/>
    </source>
</evidence>
<keyword evidence="4 6" id="KW-0408">Iron</keyword>
<dbReference type="SFLD" id="SFLDS00029">
    <property type="entry name" value="Radical_SAM"/>
    <property type="match status" value="1"/>
</dbReference>
<evidence type="ECO:0000256" key="2">
    <source>
        <dbReference type="ARBA" id="ARBA00022691"/>
    </source>
</evidence>
<dbReference type="SFLD" id="SFLDG01101">
    <property type="entry name" value="Uncharacterised_Radical_SAM_Su"/>
    <property type="match status" value="1"/>
</dbReference>
<dbReference type="GO" id="GO:0046872">
    <property type="term" value="F:metal ion binding"/>
    <property type="evidence" value="ECO:0007669"/>
    <property type="project" value="UniProtKB-KW"/>
</dbReference>
<sequence length="296" mass="32785">MIGVDDMKEAMLYEKLADGRVRCGVCPHRCVIAEGKRGICAVRENRGGTLYALNYGKAIAVAIDPIEKKPLNHFLPGTTAYSFATIGCNLRCLWCQNWAISQASKPDRPIYGEDISPEEHVRRALTACCPSIAYTYTEPIIFVEYALDTMKLAREAGLKNIWKTAGYATKETLDAIIPYLDAVNVDLKGTDNEVYKEYCGGTAQPVLDTIKYLHAAGVHLEIATLVVPGVNDRIDQLERMARFIAEEVGKEVPWHVNRFFPGWKMMDTASTSMETLETAAALGKKFGLLHVHIGNV</sequence>
<evidence type="ECO:0000259" key="7">
    <source>
        <dbReference type="PROSITE" id="PS51918"/>
    </source>
</evidence>
<evidence type="ECO:0000313" key="8">
    <source>
        <dbReference type="EMBL" id="PTQ81103.1"/>
    </source>
</evidence>
<protein>
    <submittedName>
        <fullName evidence="8">Pyruvate formate lyase activating enzyme</fullName>
    </submittedName>
</protein>
<reference evidence="8 9" key="1">
    <citation type="submission" date="2018-04" db="EMBL/GenBank/DDBJ databases">
        <title>Genomic Encyclopedia of Archaeal and Bacterial Type Strains, Phase II (KMG-II): from individual species to whole genera.</title>
        <authorList>
            <person name="Goeker M."/>
        </authorList>
    </citation>
    <scope>NUCLEOTIDE SEQUENCE [LARGE SCALE GENOMIC DNA]</scope>
    <source>
        <strain evidence="8 9">DSM 18806</strain>
    </source>
</reference>
<dbReference type="NCBIfam" id="TIGR04337">
    <property type="entry name" value="AmmeMemoSam_rS"/>
    <property type="match status" value="1"/>
</dbReference>
<evidence type="ECO:0000256" key="4">
    <source>
        <dbReference type="ARBA" id="ARBA00023004"/>
    </source>
</evidence>
<dbReference type="InterPro" id="IPR034457">
    <property type="entry name" value="Organic_radical-activating"/>
</dbReference>
<keyword evidence="1" id="KW-0004">4Fe-4S</keyword>
<keyword evidence="3 6" id="KW-0479">Metal-binding</keyword>
<dbReference type="SUPFAM" id="SSF102114">
    <property type="entry name" value="Radical SAM enzymes"/>
    <property type="match status" value="1"/>
</dbReference>
<evidence type="ECO:0000256" key="1">
    <source>
        <dbReference type="ARBA" id="ARBA00022485"/>
    </source>
</evidence>
<feature type="binding site" evidence="6">
    <location>
        <position position="92"/>
    </location>
    <ligand>
        <name>[4Fe-4S] cluster</name>
        <dbReference type="ChEBI" id="CHEBI:49883"/>
        <note>4Fe-4S-S-AdoMet</note>
    </ligand>
</feature>
<evidence type="ECO:0000313" key="9">
    <source>
        <dbReference type="Proteomes" id="UP000244161"/>
    </source>
</evidence>
<proteinExistence type="predicted"/>
<dbReference type="PANTHER" id="PTHR30352:SF5">
    <property type="entry name" value="PYRUVATE FORMATE-LYASE 1-ACTIVATING ENZYME"/>
    <property type="match status" value="1"/>
</dbReference>
<feature type="domain" description="Radical SAM core" evidence="7">
    <location>
        <begin position="73"/>
        <end position="289"/>
    </location>
</feature>
<dbReference type="Proteomes" id="UP000244161">
    <property type="component" value="Unassembled WGS sequence"/>
</dbReference>
<evidence type="ECO:0000256" key="6">
    <source>
        <dbReference type="PIRSR" id="PIRSR004869-50"/>
    </source>
</evidence>
<keyword evidence="2 6" id="KW-0949">S-adenosyl-L-methionine</keyword>
<dbReference type="PANTHER" id="PTHR30352">
    <property type="entry name" value="PYRUVATE FORMATE-LYASE-ACTIVATING ENZYME"/>
    <property type="match status" value="1"/>
</dbReference>
<dbReference type="InterPro" id="IPR007197">
    <property type="entry name" value="rSAM"/>
</dbReference>
<comment type="caution">
    <text evidence="8">The sequence shown here is derived from an EMBL/GenBank/DDBJ whole genome shotgun (WGS) entry which is preliminary data.</text>
</comment>
<accession>A0A2T5IB95</accession>
<dbReference type="PROSITE" id="PS51918">
    <property type="entry name" value="RADICAL_SAM"/>
    <property type="match status" value="1"/>
</dbReference>
<dbReference type="Pfam" id="PF04055">
    <property type="entry name" value="Radical_SAM"/>
    <property type="match status" value="1"/>
</dbReference>
<gene>
    <name evidence="8" type="ORF">C8U37_12417</name>
</gene>
<keyword evidence="5 6" id="KW-0411">Iron-sulfur</keyword>
<feature type="binding site" evidence="6">
    <location>
        <position position="88"/>
    </location>
    <ligand>
        <name>[4Fe-4S] cluster</name>
        <dbReference type="ChEBI" id="CHEBI:49883"/>
        <note>4Fe-4S-S-AdoMet</note>
    </ligand>
</feature>
<dbReference type="EMBL" id="QAOM01000024">
    <property type="protein sequence ID" value="PTQ81103.1"/>
    <property type="molecule type" value="Genomic_DNA"/>
</dbReference>
<dbReference type="PIRSF" id="PIRSF004869">
    <property type="entry name" value="PflX_prd"/>
    <property type="match status" value="1"/>
</dbReference>
<name>A0A2T5IB95_9LACT</name>
<dbReference type="GO" id="GO:0016829">
    <property type="term" value="F:lyase activity"/>
    <property type="evidence" value="ECO:0007669"/>
    <property type="project" value="UniProtKB-KW"/>
</dbReference>
<dbReference type="AlphaFoldDB" id="A0A2T5IB95"/>
<keyword evidence="9" id="KW-1185">Reference proteome</keyword>
<keyword evidence="8" id="KW-0670">Pyruvate</keyword>
<comment type="cofactor">
    <cofactor evidence="6">
        <name>[4Fe-4S] cluster</name>
        <dbReference type="ChEBI" id="CHEBI:49883"/>
    </cofactor>
    <text evidence="6">Binds 1 [4Fe-4S] cluster. The cluster is coordinated with 3 cysteines and an exchangeable S-adenosyl-L-methionine.</text>
</comment>
<dbReference type="CDD" id="cd01335">
    <property type="entry name" value="Radical_SAM"/>
    <property type="match status" value="1"/>
</dbReference>
<organism evidence="8 9">
    <name type="scientific">Trichococcus patagoniensis</name>
    <dbReference type="NCBI Taxonomy" id="382641"/>
    <lineage>
        <taxon>Bacteria</taxon>
        <taxon>Bacillati</taxon>
        <taxon>Bacillota</taxon>
        <taxon>Bacilli</taxon>
        <taxon>Lactobacillales</taxon>
        <taxon>Carnobacteriaceae</taxon>
        <taxon>Trichococcus</taxon>
    </lineage>
</organism>
<dbReference type="InterPro" id="IPR058240">
    <property type="entry name" value="rSAM_sf"/>
</dbReference>
<dbReference type="Gene3D" id="3.20.20.70">
    <property type="entry name" value="Aldolase class I"/>
    <property type="match status" value="1"/>
</dbReference>
<feature type="binding site" evidence="6">
    <location>
        <position position="95"/>
    </location>
    <ligand>
        <name>[4Fe-4S] cluster</name>
        <dbReference type="ChEBI" id="CHEBI:49883"/>
        <note>4Fe-4S-S-AdoMet</note>
    </ligand>
</feature>
<keyword evidence="8" id="KW-0456">Lyase</keyword>
<dbReference type="InterPro" id="IPR016431">
    <property type="entry name" value="Pyrv-formate_lyase-activ_prd"/>
</dbReference>
<dbReference type="InterPro" id="IPR013785">
    <property type="entry name" value="Aldolase_TIM"/>
</dbReference>